<proteinExistence type="predicted"/>
<evidence type="ECO:0000313" key="2">
    <source>
        <dbReference type="EMBL" id="HJG28993.1"/>
    </source>
</evidence>
<keyword evidence="1" id="KW-0812">Transmembrane</keyword>
<reference evidence="2" key="2">
    <citation type="submission" date="2021-09" db="EMBL/GenBank/DDBJ databases">
        <authorList>
            <person name="Gilroy R."/>
        </authorList>
    </citation>
    <scope>NUCLEOTIDE SEQUENCE</scope>
    <source>
        <strain evidence="2">ChiBcec21-2208</strain>
    </source>
</reference>
<sequence length="69" mass="8202">MFFQKKLKRVMTNHKQAEERFAKEREELPLEKNDRLAMILAALVVFIPALIVVAAVFFLVLYVFFLRFL</sequence>
<accession>A0A921LRF5</accession>
<feature type="transmembrane region" description="Helical" evidence="1">
    <location>
        <begin position="36"/>
        <end position="65"/>
    </location>
</feature>
<evidence type="ECO:0000313" key="3">
    <source>
        <dbReference type="Proteomes" id="UP000782880"/>
    </source>
</evidence>
<reference evidence="2" key="1">
    <citation type="journal article" date="2021" name="PeerJ">
        <title>Extensive microbial diversity within the chicken gut microbiome revealed by metagenomics and culture.</title>
        <authorList>
            <person name="Gilroy R."/>
            <person name="Ravi A."/>
            <person name="Getino M."/>
            <person name="Pursley I."/>
            <person name="Horton D.L."/>
            <person name="Alikhan N.F."/>
            <person name="Baker D."/>
            <person name="Gharbi K."/>
            <person name="Hall N."/>
            <person name="Watson M."/>
            <person name="Adriaenssens E.M."/>
            <person name="Foster-Nyarko E."/>
            <person name="Jarju S."/>
            <person name="Secka A."/>
            <person name="Antonio M."/>
            <person name="Oren A."/>
            <person name="Chaudhuri R.R."/>
            <person name="La Ragione R."/>
            <person name="Hildebrand F."/>
            <person name="Pallen M.J."/>
        </authorList>
    </citation>
    <scope>NUCLEOTIDE SEQUENCE</scope>
    <source>
        <strain evidence="2">ChiBcec21-2208</strain>
    </source>
</reference>
<dbReference type="EMBL" id="DYVE01000262">
    <property type="protein sequence ID" value="HJG28993.1"/>
    <property type="molecule type" value="Genomic_DNA"/>
</dbReference>
<name>A0A921LRF5_9FIRM</name>
<protein>
    <submittedName>
        <fullName evidence="2">Uncharacterized protein</fullName>
    </submittedName>
</protein>
<evidence type="ECO:0000256" key="1">
    <source>
        <dbReference type="SAM" id="Phobius"/>
    </source>
</evidence>
<dbReference type="AlphaFoldDB" id="A0A921LRF5"/>
<dbReference type="Proteomes" id="UP000782880">
    <property type="component" value="Unassembled WGS sequence"/>
</dbReference>
<keyword evidence="1" id="KW-0472">Membrane</keyword>
<comment type="caution">
    <text evidence="2">The sequence shown here is derived from an EMBL/GenBank/DDBJ whole genome shotgun (WGS) entry which is preliminary data.</text>
</comment>
<organism evidence="2 3">
    <name type="scientific">Subdoligranulum variabile</name>
    <dbReference type="NCBI Taxonomy" id="214851"/>
    <lineage>
        <taxon>Bacteria</taxon>
        <taxon>Bacillati</taxon>
        <taxon>Bacillota</taxon>
        <taxon>Clostridia</taxon>
        <taxon>Eubacteriales</taxon>
        <taxon>Oscillospiraceae</taxon>
        <taxon>Subdoligranulum</taxon>
    </lineage>
</organism>
<keyword evidence="1" id="KW-1133">Transmembrane helix</keyword>
<gene>
    <name evidence="2" type="ORF">K8V20_10190</name>
</gene>